<sequence>MGLETFLHNLHFDIDKASPTDWEVDWEDAPLPYKLYRDLPVFPLSLEVPLTLEELEAPEQPNLRKIGHFLWYVFGLTQFSQSAFPTTDQAPELMQSSRRFVPSGGALYPNELYIYLKMEDLPIGVYHYDVAHHRLVCLREGNFDSYIARALGNRCDVSACFGTVFVSTMFWKNFYKYNNFAYRLQGLDTGVLIGQILEVAKRFGFASGVYFQYLDRAINHLLGLTEEEESVYAVIPLTVEPTSWFTNGGGRDELVSATELCLELQAIQTNHYIRSQRIKEFPMLTKMNEASMLESTQSFRQIKPREKLNCESQVVALPHMKRLSYDLASVCQKRFSPDMDFIFGKVSMFQLATLLHEATSAYLYRNDLDETHKERESRVSLYGCLKNVEDIPDGAYHYDSDNHVLRQVDLGDHRLRMQSGMSAGNVNLFQVPLCFHVAGDKDHFISELGYRGYRIQQMEAGMLVQRLLLVASALEMGGHPLLGFDANLCDEIYKMDRQGKTSLIQIPIGPYRPRPWIKGSLQS</sequence>
<dbReference type="InterPro" id="IPR020051">
    <property type="entry name" value="SagB-type_dehydrogenase"/>
</dbReference>
<comment type="caution">
    <text evidence="1">The sequence shown here is derived from an EMBL/GenBank/DDBJ whole genome shotgun (WGS) entry which is preliminary data.</text>
</comment>
<evidence type="ECO:0000313" key="2">
    <source>
        <dbReference type="Proteomes" id="UP001589854"/>
    </source>
</evidence>
<organism evidence="1 2">
    <name type="scientific">Metabacillus herbersteinensis</name>
    <dbReference type="NCBI Taxonomy" id="283816"/>
    <lineage>
        <taxon>Bacteria</taxon>
        <taxon>Bacillati</taxon>
        <taxon>Bacillota</taxon>
        <taxon>Bacilli</taxon>
        <taxon>Bacillales</taxon>
        <taxon>Bacillaceae</taxon>
        <taxon>Metabacillus</taxon>
    </lineage>
</organism>
<dbReference type="NCBIfam" id="TIGR03605">
    <property type="entry name" value="antibiot_sagB"/>
    <property type="match status" value="1"/>
</dbReference>
<accession>A0ABV6GHP7</accession>
<dbReference type="Gene3D" id="3.40.109.10">
    <property type="entry name" value="NADH Oxidase"/>
    <property type="match status" value="2"/>
</dbReference>
<protein>
    <submittedName>
        <fullName evidence="1">SagB family peptide dehydrogenase</fullName>
    </submittedName>
</protein>
<evidence type="ECO:0000313" key="1">
    <source>
        <dbReference type="EMBL" id="MFC0272983.1"/>
    </source>
</evidence>
<name>A0ABV6GHP7_9BACI</name>
<dbReference type="InterPro" id="IPR052544">
    <property type="entry name" value="Bacteriocin_Proc_Enz"/>
</dbReference>
<keyword evidence="2" id="KW-1185">Reference proteome</keyword>
<reference evidence="1 2" key="1">
    <citation type="submission" date="2024-09" db="EMBL/GenBank/DDBJ databases">
        <authorList>
            <person name="Sun Q."/>
            <person name="Mori K."/>
        </authorList>
    </citation>
    <scope>NUCLEOTIDE SEQUENCE [LARGE SCALE GENOMIC DNA]</scope>
    <source>
        <strain evidence="1 2">CCM 7228</strain>
    </source>
</reference>
<dbReference type="SUPFAM" id="SSF55469">
    <property type="entry name" value="FMN-dependent nitroreductase-like"/>
    <property type="match status" value="1"/>
</dbReference>
<dbReference type="InterPro" id="IPR000415">
    <property type="entry name" value="Nitroreductase-like"/>
</dbReference>
<dbReference type="Proteomes" id="UP001589854">
    <property type="component" value="Unassembled WGS sequence"/>
</dbReference>
<dbReference type="EMBL" id="JBHLVO010000015">
    <property type="protein sequence ID" value="MFC0272983.1"/>
    <property type="molecule type" value="Genomic_DNA"/>
</dbReference>
<gene>
    <name evidence="1" type="ORF">ACFFIX_16270</name>
</gene>
<dbReference type="PANTHER" id="PTHR43745">
    <property type="entry name" value="NITROREDUCTASE MJ1384-RELATED"/>
    <property type="match status" value="1"/>
</dbReference>
<dbReference type="PANTHER" id="PTHR43745:SF2">
    <property type="entry name" value="NITROREDUCTASE MJ1384-RELATED"/>
    <property type="match status" value="1"/>
</dbReference>
<proteinExistence type="predicted"/>
<dbReference type="RefSeq" id="WP_378935839.1">
    <property type="nucleotide sequence ID" value="NZ_JBHLVO010000015.1"/>
</dbReference>
<dbReference type="CDD" id="cd02142">
    <property type="entry name" value="McbC_SagB-like_oxidoreductase"/>
    <property type="match status" value="2"/>
</dbReference>